<dbReference type="FunCoup" id="D8QX99">
    <property type="interactions" value="2240"/>
</dbReference>
<dbReference type="eggNOG" id="KOG2142">
    <property type="taxonomic scope" value="Eukaryota"/>
</dbReference>
<sequence length="505" mass="57198">ANARKEFVQAIVGREELGVVICDPERLPPLEAAYVDFLRMFPRFAESLAVDDMRAREYAHLRHRVCCDYSGFGLFSHLQRVCNSPSSSFRLAYVSANLPTHALYGSSTGSSSLESHVRRKIMDHFRISDTDYCMVFTASKGSAVKLLAESYRFDLHQRLLTSYDHHSQSIEWMIGCAREKGAKVSSVRFRWPSLRICSRELRKQLVEKKVSGRRTVKGLFVFPLQSRVTGARYSYQWIPFAQENHWQVLLDASALGPRDMDALGLSVFRPDFIVSSFYKVFGADPSGFGCLFIKRSAIKCLHNTTRARSVGMVKLLSCPSSQLGEEERPEFPPGLERDALDQTKVLGMINIKNRLRYLISWLLLSLAKLRHPASSSHGFKAPLVQIYGPSGRKYDRGASMAFNLYDWDGLLFQPTLVQRLADRNSISLGLAQIKNVKFVDLVPDFQNISPRKSNAFGSSQSSSPESQQEFLVVTIALSYVSSFEDVYRVWEFVAKFLDADFVNKE</sequence>
<dbReference type="InParanoid" id="D8QX99"/>
<dbReference type="EMBL" id="GL377568">
    <property type="protein sequence ID" value="EFJ35376.1"/>
    <property type="molecule type" value="Genomic_DNA"/>
</dbReference>
<gene>
    <name evidence="1" type="ORF">SELMODRAFT_62381</name>
</gene>
<dbReference type="SUPFAM" id="SSF53383">
    <property type="entry name" value="PLP-dependent transferases"/>
    <property type="match status" value="1"/>
</dbReference>
<dbReference type="KEGG" id="smo:SELMODRAFT_62381"/>
<dbReference type="Gene3D" id="3.40.640.10">
    <property type="entry name" value="Type I PLP-dependent aspartate aminotransferase-like (Major domain)"/>
    <property type="match status" value="1"/>
</dbReference>
<evidence type="ECO:0000313" key="2">
    <source>
        <dbReference type="Proteomes" id="UP000001514"/>
    </source>
</evidence>
<dbReference type="Gramene" id="EFJ35376">
    <property type="protein sequence ID" value="EFJ35376"/>
    <property type="gene ID" value="SELMODRAFT_62381"/>
</dbReference>
<dbReference type="InterPro" id="IPR015421">
    <property type="entry name" value="PyrdxlP-dep_Trfase_major"/>
</dbReference>
<dbReference type="PANTHER" id="PTHR14237:SF76">
    <property type="entry name" value="OS03G0765800 PROTEIN"/>
    <property type="match status" value="1"/>
</dbReference>
<reference evidence="1 2" key="1">
    <citation type="journal article" date="2011" name="Science">
        <title>The Selaginella genome identifies genetic changes associated with the evolution of vascular plants.</title>
        <authorList>
            <person name="Banks J.A."/>
            <person name="Nishiyama T."/>
            <person name="Hasebe M."/>
            <person name="Bowman J.L."/>
            <person name="Gribskov M."/>
            <person name="dePamphilis C."/>
            <person name="Albert V.A."/>
            <person name="Aono N."/>
            <person name="Aoyama T."/>
            <person name="Ambrose B.A."/>
            <person name="Ashton N.W."/>
            <person name="Axtell M.J."/>
            <person name="Barker E."/>
            <person name="Barker M.S."/>
            <person name="Bennetzen J.L."/>
            <person name="Bonawitz N.D."/>
            <person name="Chapple C."/>
            <person name="Cheng C."/>
            <person name="Correa L.G."/>
            <person name="Dacre M."/>
            <person name="DeBarry J."/>
            <person name="Dreyer I."/>
            <person name="Elias M."/>
            <person name="Engstrom E.M."/>
            <person name="Estelle M."/>
            <person name="Feng L."/>
            <person name="Finet C."/>
            <person name="Floyd S.K."/>
            <person name="Frommer W.B."/>
            <person name="Fujita T."/>
            <person name="Gramzow L."/>
            <person name="Gutensohn M."/>
            <person name="Harholt J."/>
            <person name="Hattori M."/>
            <person name="Heyl A."/>
            <person name="Hirai T."/>
            <person name="Hiwatashi Y."/>
            <person name="Ishikawa M."/>
            <person name="Iwata M."/>
            <person name="Karol K.G."/>
            <person name="Koehler B."/>
            <person name="Kolukisaoglu U."/>
            <person name="Kubo M."/>
            <person name="Kurata T."/>
            <person name="Lalonde S."/>
            <person name="Li K."/>
            <person name="Li Y."/>
            <person name="Litt A."/>
            <person name="Lyons E."/>
            <person name="Manning G."/>
            <person name="Maruyama T."/>
            <person name="Michael T.P."/>
            <person name="Mikami K."/>
            <person name="Miyazaki S."/>
            <person name="Morinaga S."/>
            <person name="Murata T."/>
            <person name="Mueller-Roeber B."/>
            <person name="Nelson D.R."/>
            <person name="Obara M."/>
            <person name="Oguri Y."/>
            <person name="Olmstead R.G."/>
            <person name="Onodera N."/>
            <person name="Petersen B.L."/>
            <person name="Pils B."/>
            <person name="Prigge M."/>
            <person name="Rensing S.A."/>
            <person name="Riano-Pachon D.M."/>
            <person name="Roberts A.W."/>
            <person name="Sato Y."/>
            <person name="Scheller H.V."/>
            <person name="Schulz B."/>
            <person name="Schulz C."/>
            <person name="Shakirov E.V."/>
            <person name="Shibagaki N."/>
            <person name="Shinohara N."/>
            <person name="Shippen D.E."/>
            <person name="Soerensen I."/>
            <person name="Sotooka R."/>
            <person name="Sugimoto N."/>
            <person name="Sugita M."/>
            <person name="Sumikawa N."/>
            <person name="Tanurdzic M."/>
            <person name="Theissen G."/>
            <person name="Ulvskov P."/>
            <person name="Wakazuki S."/>
            <person name="Weng J.K."/>
            <person name="Willats W.W."/>
            <person name="Wipf D."/>
            <person name="Wolf P.G."/>
            <person name="Yang L."/>
            <person name="Zimmer A.D."/>
            <person name="Zhu Q."/>
            <person name="Mitros T."/>
            <person name="Hellsten U."/>
            <person name="Loque D."/>
            <person name="Otillar R."/>
            <person name="Salamov A."/>
            <person name="Schmutz J."/>
            <person name="Shapiro H."/>
            <person name="Lindquist E."/>
            <person name="Lucas S."/>
            <person name="Rokhsar D."/>
            <person name="Grigoriev I.V."/>
        </authorList>
    </citation>
    <scope>NUCLEOTIDE SEQUENCE [LARGE SCALE GENOMIC DNA]</scope>
</reference>
<name>D8QX99_SELML</name>
<evidence type="ECO:0000313" key="1">
    <source>
        <dbReference type="EMBL" id="EFJ35376.1"/>
    </source>
</evidence>
<feature type="non-terminal residue" evidence="1">
    <location>
        <position position="1"/>
    </location>
</feature>
<dbReference type="HOGENOM" id="CLU_015216_0_0_1"/>
<proteinExistence type="predicted"/>
<accession>D8QX99</accession>
<feature type="non-terminal residue" evidence="1">
    <location>
        <position position="505"/>
    </location>
</feature>
<dbReference type="PANTHER" id="PTHR14237">
    <property type="entry name" value="MOLYBDOPTERIN COFACTOR SULFURASE MOSC"/>
    <property type="match status" value="1"/>
</dbReference>
<organism evidence="2">
    <name type="scientific">Selaginella moellendorffii</name>
    <name type="common">Spikemoss</name>
    <dbReference type="NCBI Taxonomy" id="88036"/>
    <lineage>
        <taxon>Eukaryota</taxon>
        <taxon>Viridiplantae</taxon>
        <taxon>Streptophyta</taxon>
        <taxon>Embryophyta</taxon>
        <taxon>Tracheophyta</taxon>
        <taxon>Lycopodiopsida</taxon>
        <taxon>Selaginellales</taxon>
        <taxon>Selaginellaceae</taxon>
        <taxon>Selaginella</taxon>
    </lineage>
</organism>
<dbReference type="AlphaFoldDB" id="D8QX99"/>
<dbReference type="InterPro" id="IPR015424">
    <property type="entry name" value="PyrdxlP-dep_Trfase"/>
</dbReference>
<dbReference type="Proteomes" id="UP000001514">
    <property type="component" value="Unassembled WGS sequence"/>
</dbReference>
<dbReference type="STRING" id="88036.D8QX99"/>
<protein>
    <recommendedName>
        <fullName evidence="3">Aminotransferase class V domain-containing protein</fullName>
    </recommendedName>
</protein>
<evidence type="ECO:0008006" key="3">
    <source>
        <dbReference type="Google" id="ProtNLM"/>
    </source>
</evidence>
<dbReference type="OMA" id="QACFHGC"/>
<keyword evidence="2" id="KW-1185">Reference proteome</keyword>